<sequence length="333" mass="36931">MEKGFILFVLAYIVVQINAQDAPLKVEFLDPSDRYVKLGDEVHLGFKLNRGLVFGVDNEALMERRRVVDGSEVVDVLSDIAKLEEAGVPEFYQVSVDKESADLTILFKILKVRDIDDATFMVRAIANNGEKANVSLKVIVLRENSKLKMKIGSNDFFSEKIEAPFSLDEGMYPVTCSAEGSNPATEDIMIWWNGEKLPLASTDKVLMDTPLQMYRTTVTAEVDVDLGTSGKLVECTATSRAGKQLHISAPIEVNVYDPEDLDGSEMKLDLTFHRVKQKNFGVWYLIITQKNGHMSKVPVKLNEIEGPSDSSSMLAASLVTLALCTVCALWKTL</sequence>
<feature type="chain" id="PRO_5018750470" description="Ig-like domain-containing protein" evidence="1">
    <location>
        <begin position="20"/>
        <end position="333"/>
    </location>
</feature>
<gene>
    <name evidence="2" type="ORF">EGW08_000106</name>
</gene>
<keyword evidence="3" id="KW-1185">Reference proteome</keyword>
<keyword evidence="1" id="KW-0732">Signal</keyword>
<organism evidence="2 3">
    <name type="scientific">Elysia chlorotica</name>
    <name type="common">Eastern emerald elysia</name>
    <name type="synonym">Sea slug</name>
    <dbReference type="NCBI Taxonomy" id="188477"/>
    <lineage>
        <taxon>Eukaryota</taxon>
        <taxon>Metazoa</taxon>
        <taxon>Spiralia</taxon>
        <taxon>Lophotrochozoa</taxon>
        <taxon>Mollusca</taxon>
        <taxon>Gastropoda</taxon>
        <taxon>Heterobranchia</taxon>
        <taxon>Euthyneura</taxon>
        <taxon>Panpulmonata</taxon>
        <taxon>Sacoglossa</taxon>
        <taxon>Placobranchoidea</taxon>
        <taxon>Plakobranchidae</taxon>
        <taxon>Elysia</taxon>
    </lineage>
</organism>
<dbReference type="OrthoDB" id="6054172at2759"/>
<evidence type="ECO:0000313" key="3">
    <source>
        <dbReference type="Proteomes" id="UP000271974"/>
    </source>
</evidence>
<dbReference type="Proteomes" id="UP000271974">
    <property type="component" value="Unassembled WGS sequence"/>
</dbReference>
<accession>A0A3S1BYM1</accession>
<dbReference type="EMBL" id="RQTK01000002">
    <property type="protein sequence ID" value="RUS92082.1"/>
    <property type="molecule type" value="Genomic_DNA"/>
</dbReference>
<evidence type="ECO:0008006" key="4">
    <source>
        <dbReference type="Google" id="ProtNLM"/>
    </source>
</evidence>
<evidence type="ECO:0000313" key="2">
    <source>
        <dbReference type="EMBL" id="RUS92082.1"/>
    </source>
</evidence>
<evidence type="ECO:0000256" key="1">
    <source>
        <dbReference type="SAM" id="SignalP"/>
    </source>
</evidence>
<feature type="signal peptide" evidence="1">
    <location>
        <begin position="1"/>
        <end position="19"/>
    </location>
</feature>
<dbReference type="SUPFAM" id="SSF48726">
    <property type="entry name" value="Immunoglobulin"/>
    <property type="match status" value="1"/>
</dbReference>
<protein>
    <recommendedName>
        <fullName evidence="4">Ig-like domain-containing protein</fullName>
    </recommendedName>
</protein>
<reference evidence="2 3" key="1">
    <citation type="submission" date="2019-01" db="EMBL/GenBank/DDBJ databases">
        <title>A draft genome assembly of the solar-powered sea slug Elysia chlorotica.</title>
        <authorList>
            <person name="Cai H."/>
            <person name="Li Q."/>
            <person name="Fang X."/>
            <person name="Li J."/>
            <person name="Curtis N.E."/>
            <person name="Altenburger A."/>
            <person name="Shibata T."/>
            <person name="Feng M."/>
            <person name="Maeda T."/>
            <person name="Schwartz J.A."/>
            <person name="Shigenobu S."/>
            <person name="Lundholm N."/>
            <person name="Nishiyama T."/>
            <person name="Yang H."/>
            <person name="Hasebe M."/>
            <person name="Li S."/>
            <person name="Pierce S.K."/>
            <person name="Wang J."/>
        </authorList>
    </citation>
    <scope>NUCLEOTIDE SEQUENCE [LARGE SCALE GENOMIC DNA]</scope>
    <source>
        <strain evidence="2">EC2010</strain>
        <tissue evidence="2">Whole organism of an adult</tissue>
    </source>
</reference>
<comment type="caution">
    <text evidence="2">The sequence shown here is derived from an EMBL/GenBank/DDBJ whole genome shotgun (WGS) entry which is preliminary data.</text>
</comment>
<name>A0A3S1BYM1_ELYCH</name>
<proteinExistence type="predicted"/>
<dbReference type="AlphaFoldDB" id="A0A3S1BYM1"/>
<dbReference type="InterPro" id="IPR036179">
    <property type="entry name" value="Ig-like_dom_sf"/>
</dbReference>